<dbReference type="EMBL" id="JBHSBN010000039">
    <property type="protein sequence ID" value="MFC4110367.1"/>
    <property type="molecule type" value="Genomic_DNA"/>
</dbReference>
<dbReference type="Proteomes" id="UP001595868">
    <property type="component" value="Unassembled WGS sequence"/>
</dbReference>
<evidence type="ECO:0000313" key="2">
    <source>
        <dbReference type="EMBL" id="MFC4110367.1"/>
    </source>
</evidence>
<proteinExistence type="predicted"/>
<sequence length="76" mass="8237">MPFTPNPISAADRDIVHRWLRLNACSRPPLATSSVLPYHTTPSAWLKSNGAKLSTPLAETGTTSSTSRNFNLVESV</sequence>
<evidence type="ECO:0000313" key="3">
    <source>
        <dbReference type="Proteomes" id="UP001595868"/>
    </source>
</evidence>
<dbReference type="RefSeq" id="WP_377552707.1">
    <property type="nucleotide sequence ID" value="NZ_JBHSBN010000039.1"/>
</dbReference>
<feature type="region of interest" description="Disordered" evidence="1">
    <location>
        <begin position="56"/>
        <end position="76"/>
    </location>
</feature>
<reference evidence="3" key="1">
    <citation type="journal article" date="2019" name="Int. J. Syst. Evol. Microbiol.">
        <title>The Global Catalogue of Microorganisms (GCM) 10K type strain sequencing project: providing services to taxonomists for standard genome sequencing and annotation.</title>
        <authorList>
            <consortium name="The Broad Institute Genomics Platform"/>
            <consortium name="The Broad Institute Genome Sequencing Center for Infectious Disease"/>
            <person name="Wu L."/>
            <person name="Ma J."/>
        </authorList>
    </citation>
    <scope>NUCLEOTIDE SEQUENCE [LARGE SCALE GENOMIC DNA]</scope>
    <source>
        <strain evidence="3">2902at01</strain>
    </source>
</reference>
<name>A0ABV8KW92_9ACTN</name>
<comment type="caution">
    <text evidence="2">The sequence shown here is derived from an EMBL/GenBank/DDBJ whole genome shotgun (WGS) entry which is preliminary data.</text>
</comment>
<evidence type="ECO:0000256" key="1">
    <source>
        <dbReference type="SAM" id="MobiDB-lite"/>
    </source>
</evidence>
<feature type="compositionally biased region" description="Polar residues" evidence="1">
    <location>
        <begin position="60"/>
        <end position="76"/>
    </location>
</feature>
<keyword evidence="3" id="KW-1185">Reference proteome</keyword>
<accession>A0ABV8KW92</accession>
<gene>
    <name evidence="2" type="ORF">ACFOX0_31160</name>
</gene>
<organism evidence="2 3">
    <name type="scientific">Micromonospora zhanjiangensis</name>
    <dbReference type="NCBI Taxonomy" id="1522057"/>
    <lineage>
        <taxon>Bacteria</taxon>
        <taxon>Bacillati</taxon>
        <taxon>Actinomycetota</taxon>
        <taxon>Actinomycetes</taxon>
        <taxon>Micromonosporales</taxon>
        <taxon>Micromonosporaceae</taxon>
        <taxon>Micromonospora</taxon>
    </lineage>
</organism>
<protein>
    <submittedName>
        <fullName evidence="2">Uncharacterized protein</fullName>
    </submittedName>
</protein>